<evidence type="ECO:0000313" key="2">
    <source>
        <dbReference type="Proteomes" id="UP000054383"/>
    </source>
</evidence>
<dbReference type="EMBL" id="CVMT01000007">
    <property type="protein sequence ID" value="CRG90283.1"/>
    <property type="molecule type" value="Genomic_DNA"/>
</dbReference>
<protein>
    <submittedName>
        <fullName evidence="1">Uncharacterized protein</fullName>
    </submittedName>
</protein>
<accession>A0A0U1M3W2</accession>
<reference evidence="1 2" key="1">
    <citation type="submission" date="2015-04" db="EMBL/GenBank/DDBJ databases">
        <authorList>
            <person name="Syromyatnikov M.Y."/>
            <person name="Popov V.N."/>
        </authorList>
    </citation>
    <scope>NUCLEOTIDE SEQUENCE [LARGE SCALE GENOMIC DNA]</scope>
    <source>
        <strain evidence="1">WF-38-12</strain>
    </source>
</reference>
<proteinExistence type="predicted"/>
<dbReference type="Proteomes" id="UP000054383">
    <property type="component" value="Unassembled WGS sequence"/>
</dbReference>
<organism evidence="1 2">
    <name type="scientific">Talaromyces islandicus</name>
    <name type="common">Penicillium islandicum</name>
    <dbReference type="NCBI Taxonomy" id="28573"/>
    <lineage>
        <taxon>Eukaryota</taxon>
        <taxon>Fungi</taxon>
        <taxon>Dikarya</taxon>
        <taxon>Ascomycota</taxon>
        <taxon>Pezizomycotina</taxon>
        <taxon>Eurotiomycetes</taxon>
        <taxon>Eurotiomycetidae</taxon>
        <taxon>Eurotiales</taxon>
        <taxon>Trichocomaceae</taxon>
        <taxon>Talaromyces</taxon>
        <taxon>Talaromyces sect. Islandici</taxon>
    </lineage>
</organism>
<sequence>MREADITTFPRGVHDFAKVIRRIIRDRELGRIMTLDDIQSAAEKYTDLLGWMKSTCAEADRRRITPKMCEGILHNWMESSESMGPLELGAVMQSLVEAIARHGDPNDIPLKRIMTAFDRISKSDLLPKLDRIGKEATPIMQLPYPKRQLMNELNSMPDVESSIPQYEDEDEALAHAEQMLAEIKARGDA</sequence>
<name>A0A0U1M3W2_TALIS</name>
<evidence type="ECO:0000313" key="1">
    <source>
        <dbReference type="EMBL" id="CRG90283.1"/>
    </source>
</evidence>
<keyword evidence="2" id="KW-1185">Reference proteome</keyword>
<dbReference type="AlphaFoldDB" id="A0A0U1M3W2"/>
<gene>
    <name evidence="1" type="ORF">PISL3812_07326</name>
</gene>